<sequence>MIERNEDVSRKPNKLNKPTKRQQHSNENNKRRSKSADQQPTPVKKLKKTANACVSCRNKHLKCPGGSPCSKCEKKGITCEYSEQKKKIVTSMKYLMGLQDDILELKRQNIELLRQLDEIKSMKNIGDSKMIEQKNILQPTDDNNSKPTESNEEIASTFAQRSGRLINSTLDQTYFVGSSSMTLFGLEIESLISKYLTEKIVKPLPTTSVTPPPFPSERNLSHSSSEDTAHSKSLSLNSSGDNINSNSTVLYLSPSNKLQIIIQQLRSDTLSFLFIIKLPINDASVVTTLHFPTYAYSLFLMDTFLTYFDGCFYFFNEGMEKLRLKQLYEQIDGYKGIMNGDPILQTIWFVKVFLIFGLGESYLGTKELQDKLMSKRVFNNIQMEDTKLPGMDFFNQASKLFHYIDCNASIECSVKEGSIETLLLYALFLQVADRTIASYFYFGQALRACLLLGMHVDSQSDTLSACQLEHHRRLWWTVYMFERMSSSKAGLPLGLTDNTISTELPQDIRFDEPHYSFYKAEPIRNCINIVRINAKILNQMYQRQPNSNILPIIQNIFKQLVQWRNQLSISSQVDFSKDDESFEISRVAANLFTEYFQGINLLVRPLLFHFTSIQLKRFKNNNTYLNLESYSNTITTLLNFSLQASVNTIRCLWYMLKLKLLATFGYMDREYLFTSSCTLLLFNTAFGIHEQTYKYLDQALTIFTLMQNAGNQPAELRRAQLLTLMINLDFHDTLHSLILKHSKDDISVSSMNSNNSSYSGINLNIIQHSKNENNEIPNRSKDLKRYKRKESIYAILNDTSEDVNSFSDTNNMISGTQLSDPHHNYSNTNTNGIKDNTGLTSLDSLSDMINLTLQQAYTAPPLTQLGSEIIAKNVDQLDPHNTAPLMSLDEMLNDITHVSSSDNQLWKEISDQAMWLGDTMDPTSAIQTDMFYKDMIYNMK</sequence>
<feature type="region of interest" description="Disordered" evidence="7">
    <location>
        <begin position="206"/>
        <end position="239"/>
    </location>
</feature>
<dbReference type="InterPro" id="IPR051127">
    <property type="entry name" value="Fungal_SecMet_Regulators"/>
</dbReference>
<dbReference type="Proteomes" id="UP001306508">
    <property type="component" value="Unassembled WGS sequence"/>
</dbReference>
<dbReference type="CDD" id="cd00067">
    <property type="entry name" value="GAL4"/>
    <property type="match status" value="1"/>
</dbReference>
<dbReference type="Pfam" id="PF00172">
    <property type="entry name" value="Zn_clus"/>
    <property type="match status" value="1"/>
</dbReference>
<accession>A0AAN7WRN8</accession>
<evidence type="ECO:0000259" key="8">
    <source>
        <dbReference type="PROSITE" id="PS50048"/>
    </source>
</evidence>
<dbReference type="PANTHER" id="PTHR47424">
    <property type="entry name" value="REGULATORY PROTEIN GAL4"/>
    <property type="match status" value="1"/>
</dbReference>
<feature type="compositionally biased region" description="Basic and acidic residues" evidence="7">
    <location>
        <begin position="1"/>
        <end position="10"/>
    </location>
</feature>
<dbReference type="SUPFAM" id="SSF57701">
    <property type="entry name" value="Zn2/Cys6 DNA-binding domain"/>
    <property type="match status" value="1"/>
</dbReference>
<evidence type="ECO:0000256" key="5">
    <source>
        <dbReference type="ARBA" id="ARBA00023242"/>
    </source>
</evidence>
<evidence type="ECO:0000256" key="4">
    <source>
        <dbReference type="ARBA" id="ARBA00023163"/>
    </source>
</evidence>
<keyword evidence="1" id="KW-0479">Metal-binding</keyword>
<dbReference type="PROSITE" id="PS50048">
    <property type="entry name" value="ZN2_CY6_FUNGAL_2"/>
    <property type="match status" value="1"/>
</dbReference>
<feature type="compositionally biased region" description="Basic residues" evidence="7">
    <location>
        <begin position="11"/>
        <end position="23"/>
    </location>
</feature>
<reference evidence="10" key="1">
    <citation type="submission" date="2023-07" db="EMBL/GenBank/DDBJ databases">
        <title>A draft genome of Kazachstania heterogenica Y-27499.</title>
        <authorList>
            <person name="Donic C."/>
            <person name="Kralova J.S."/>
            <person name="Fidel L."/>
            <person name="Ben-Dor S."/>
            <person name="Jung S."/>
        </authorList>
    </citation>
    <scope>NUCLEOTIDE SEQUENCE [LARGE SCALE GENOMIC DNA]</scope>
    <source>
        <strain evidence="10">Y27499</strain>
    </source>
</reference>
<feature type="coiled-coil region" evidence="6">
    <location>
        <begin position="95"/>
        <end position="122"/>
    </location>
</feature>
<dbReference type="SMART" id="SM00066">
    <property type="entry name" value="GAL4"/>
    <property type="match status" value="1"/>
</dbReference>
<dbReference type="InterPro" id="IPR001138">
    <property type="entry name" value="Zn2Cys6_DnaBD"/>
</dbReference>
<dbReference type="CDD" id="cd12148">
    <property type="entry name" value="fungal_TF_MHR"/>
    <property type="match status" value="1"/>
</dbReference>
<dbReference type="GO" id="GO:0000981">
    <property type="term" value="F:DNA-binding transcription factor activity, RNA polymerase II-specific"/>
    <property type="evidence" value="ECO:0007669"/>
    <property type="project" value="InterPro"/>
</dbReference>
<evidence type="ECO:0000256" key="2">
    <source>
        <dbReference type="ARBA" id="ARBA00022833"/>
    </source>
</evidence>
<comment type="caution">
    <text evidence="9">The sequence shown here is derived from an EMBL/GenBank/DDBJ whole genome shotgun (WGS) entry which is preliminary data.</text>
</comment>
<gene>
    <name evidence="9" type="ORF">RI543_004842</name>
</gene>
<dbReference type="EMBL" id="JAWIZZ010000064">
    <property type="protein sequence ID" value="KAK5773788.1"/>
    <property type="molecule type" value="Genomic_DNA"/>
</dbReference>
<evidence type="ECO:0000313" key="9">
    <source>
        <dbReference type="EMBL" id="KAK5773788.1"/>
    </source>
</evidence>
<name>A0AAN7WRN8_9SACH</name>
<dbReference type="PROSITE" id="PS00463">
    <property type="entry name" value="ZN2_CY6_FUNGAL_1"/>
    <property type="match status" value="1"/>
</dbReference>
<keyword evidence="3" id="KW-0805">Transcription regulation</keyword>
<evidence type="ECO:0000256" key="1">
    <source>
        <dbReference type="ARBA" id="ARBA00022723"/>
    </source>
</evidence>
<evidence type="ECO:0000256" key="7">
    <source>
        <dbReference type="SAM" id="MobiDB-lite"/>
    </source>
</evidence>
<dbReference type="Gene3D" id="4.10.240.10">
    <property type="entry name" value="Zn(2)-C6 fungal-type DNA-binding domain"/>
    <property type="match status" value="1"/>
</dbReference>
<evidence type="ECO:0000256" key="6">
    <source>
        <dbReference type="SAM" id="Coils"/>
    </source>
</evidence>
<dbReference type="GO" id="GO:0006351">
    <property type="term" value="P:DNA-templated transcription"/>
    <property type="evidence" value="ECO:0007669"/>
    <property type="project" value="InterPro"/>
</dbReference>
<dbReference type="InterPro" id="IPR007219">
    <property type="entry name" value="XnlR_reg_dom"/>
</dbReference>
<protein>
    <recommendedName>
        <fullName evidence="8">Zn(2)-C6 fungal-type domain-containing protein</fullName>
    </recommendedName>
</protein>
<evidence type="ECO:0000313" key="10">
    <source>
        <dbReference type="Proteomes" id="UP001306508"/>
    </source>
</evidence>
<dbReference type="AlphaFoldDB" id="A0AAN7WRN8"/>
<feature type="domain" description="Zn(2)-C6 fungal-type" evidence="8">
    <location>
        <begin position="52"/>
        <end position="81"/>
    </location>
</feature>
<keyword evidence="5" id="KW-0539">Nucleus</keyword>
<dbReference type="SMART" id="SM00906">
    <property type="entry name" value="Fungal_trans"/>
    <property type="match status" value="1"/>
</dbReference>
<dbReference type="GO" id="GO:0008270">
    <property type="term" value="F:zinc ion binding"/>
    <property type="evidence" value="ECO:0007669"/>
    <property type="project" value="InterPro"/>
</dbReference>
<keyword evidence="10" id="KW-1185">Reference proteome</keyword>
<dbReference type="PANTHER" id="PTHR47424:SF6">
    <property type="entry name" value="PROLINE UTILIZATION TRANS-ACTIVATOR"/>
    <property type="match status" value="1"/>
</dbReference>
<evidence type="ECO:0000256" key="3">
    <source>
        <dbReference type="ARBA" id="ARBA00023015"/>
    </source>
</evidence>
<dbReference type="GO" id="GO:0003677">
    <property type="term" value="F:DNA binding"/>
    <property type="evidence" value="ECO:0007669"/>
    <property type="project" value="InterPro"/>
</dbReference>
<proteinExistence type="predicted"/>
<organism evidence="9 10">
    <name type="scientific">Arxiozyma heterogenica</name>
    <dbReference type="NCBI Taxonomy" id="278026"/>
    <lineage>
        <taxon>Eukaryota</taxon>
        <taxon>Fungi</taxon>
        <taxon>Dikarya</taxon>
        <taxon>Ascomycota</taxon>
        <taxon>Saccharomycotina</taxon>
        <taxon>Saccharomycetes</taxon>
        <taxon>Saccharomycetales</taxon>
        <taxon>Saccharomycetaceae</taxon>
        <taxon>Arxiozyma</taxon>
    </lineage>
</organism>
<keyword evidence="4" id="KW-0804">Transcription</keyword>
<dbReference type="InterPro" id="IPR036864">
    <property type="entry name" value="Zn2-C6_fun-type_DNA-bd_sf"/>
</dbReference>
<feature type="region of interest" description="Disordered" evidence="7">
    <location>
        <begin position="1"/>
        <end position="48"/>
    </location>
</feature>
<keyword evidence="6" id="KW-0175">Coiled coil</keyword>
<keyword evidence="2" id="KW-0862">Zinc</keyword>
<dbReference type="Pfam" id="PF04082">
    <property type="entry name" value="Fungal_trans"/>
    <property type="match status" value="1"/>
</dbReference>